<dbReference type="GO" id="GO:0016651">
    <property type="term" value="F:oxidoreductase activity, acting on NAD(P)H"/>
    <property type="evidence" value="ECO:0007669"/>
    <property type="project" value="UniProtKB-ARBA"/>
</dbReference>
<dbReference type="InterPro" id="IPR008254">
    <property type="entry name" value="Flavodoxin/NO_synth"/>
</dbReference>
<dbReference type="KEGG" id="lnn:F0161_01950"/>
<dbReference type="Proteomes" id="UP000325295">
    <property type="component" value="Chromosome"/>
</dbReference>
<feature type="domain" description="Flavodoxin-like" evidence="1">
    <location>
        <begin position="56"/>
        <end position="204"/>
    </location>
</feature>
<dbReference type="OrthoDB" id="9806505at2"/>
<evidence type="ECO:0000259" key="1">
    <source>
        <dbReference type="PROSITE" id="PS50902"/>
    </source>
</evidence>
<gene>
    <name evidence="2" type="ORF">F0161_01950</name>
</gene>
<name>A0A5P1X258_9LACO</name>
<keyword evidence="3" id="KW-1185">Reference proteome</keyword>
<dbReference type="Pfam" id="PF12682">
    <property type="entry name" value="Flavodoxin_4"/>
    <property type="match status" value="1"/>
</dbReference>
<dbReference type="PANTHER" id="PTHR39201:SF1">
    <property type="entry name" value="FLAVODOXIN-LIKE DOMAIN-CONTAINING PROTEIN"/>
    <property type="match status" value="1"/>
</dbReference>
<dbReference type="Gene3D" id="3.40.50.360">
    <property type="match status" value="1"/>
</dbReference>
<dbReference type="AlphaFoldDB" id="A0A5P1X258"/>
<dbReference type="SUPFAM" id="SSF52218">
    <property type="entry name" value="Flavoproteins"/>
    <property type="match status" value="1"/>
</dbReference>
<evidence type="ECO:0000313" key="3">
    <source>
        <dbReference type="Proteomes" id="UP000325295"/>
    </source>
</evidence>
<dbReference type="EMBL" id="CP043939">
    <property type="protein sequence ID" value="QER66749.1"/>
    <property type="molecule type" value="Genomic_DNA"/>
</dbReference>
<dbReference type="GO" id="GO:0010181">
    <property type="term" value="F:FMN binding"/>
    <property type="evidence" value="ECO:0007669"/>
    <property type="project" value="InterPro"/>
</dbReference>
<dbReference type="InterPro" id="IPR029039">
    <property type="entry name" value="Flavoprotein-like_sf"/>
</dbReference>
<sequence length="204" mass="23546">MKKVAVIGSLFAIILVFFGIRRYANYAVKKGSSFMNQFENNNNKQQLNNKHESDEILTIYYSNSGATEKAAKYIHRQVSGDLVEMKLTPNYPDDYQQLAEVSKDQIDNNVHPRIDNLPDLSKYRVIFLGFPTWYHRPPMFINTFFETGHFNGQTVIPFTTSMSSGIDESASYLEKMGQNKKIDLQDGFRANNQTTIDKFIKQYQ</sequence>
<proteinExistence type="predicted"/>
<organism evidence="2 3">
    <name type="scientific">Paucilactobacillus nenjiangensis</name>
    <dbReference type="NCBI Taxonomy" id="1296540"/>
    <lineage>
        <taxon>Bacteria</taxon>
        <taxon>Bacillati</taxon>
        <taxon>Bacillota</taxon>
        <taxon>Bacilli</taxon>
        <taxon>Lactobacillales</taxon>
        <taxon>Lactobacillaceae</taxon>
        <taxon>Paucilactobacillus</taxon>
    </lineage>
</organism>
<dbReference type="PROSITE" id="PS50902">
    <property type="entry name" value="FLAVODOXIN_LIKE"/>
    <property type="match status" value="1"/>
</dbReference>
<dbReference type="PANTHER" id="PTHR39201">
    <property type="entry name" value="EXPORTED PROTEIN-RELATED"/>
    <property type="match status" value="1"/>
</dbReference>
<protein>
    <recommendedName>
        <fullName evidence="1">Flavodoxin-like domain-containing protein</fullName>
    </recommendedName>
</protein>
<accession>A0A5P1X258</accession>
<reference evidence="2 3" key="1">
    <citation type="submission" date="2019-09" db="EMBL/GenBank/DDBJ databases">
        <title>Complete Genome Sequence of Lactobacillus nenjiangensis SH-Y15, isolated from sauerkraut.</title>
        <authorList>
            <person name="Yang H."/>
        </authorList>
    </citation>
    <scope>NUCLEOTIDE SEQUENCE [LARGE SCALE GENOMIC DNA]</scope>
    <source>
        <strain evidence="2 3">SH-Y15</strain>
    </source>
</reference>
<evidence type="ECO:0000313" key="2">
    <source>
        <dbReference type="EMBL" id="QER66749.1"/>
    </source>
</evidence>